<evidence type="ECO:0000313" key="2">
    <source>
        <dbReference type="Proteomes" id="UP000094025"/>
    </source>
</evidence>
<name>A0A178XZS7_9HYPH</name>
<reference evidence="1 2" key="1">
    <citation type="journal article" date="2016" name="Int. J. Syst. Evol. Microbiol.">
        <title>Ensifer glycinis sp. nov., an novel rhizobial species associated with Glycine spp.</title>
        <authorList>
            <person name="Yan H."/>
            <person name="Yan J."/>
            <person name="Sui X.H."/>
            <person name="Wang E.T."/>
            <person name="Chen W.X."/>
            <person name="Zhang X.X."/>
            <person name="Chen W.F."/>
        </authorList>
    </citation>
    <scope>NUCLEOTIDE SEQUENCE [LARGE SCALE GENOMIC DNA]</scope>
    <source>
        <strain evidence="1 2">CCBAU 23380</strain>
    </source>
</reference>
<accession>A0A178XZS7</accession>
<sequence>MPLLPACGEKVAGRPDEGQILAAHHIQTPGILLGFRAFKALRPGLKAQNRKERFSKDLSGTG</sequence>
<keyword evidence="2" id="KW-1185">Reference proteome</keyword>
<dbReference type="EMBL" id="LPUX01000053">
    <property type="protein sequence ID" value="OAP40810.1"/>
    <property type="molecule type" value="Genomic_DNA"/>
</dbReference>
<proteinExistence type="predicted"/>
<gene>
    <name evidence="1" type="ORF">AU381_02625</name>
</gene>
<dbReference type="Proteomes" id="UP000094025">
    <property type="component" value="Unassembled WGS sequence"/>
</dbReference>
<protein>
    <submittedName>
        <fullName evidence="1">Uncharacterized protein</fullName>
    </submittedName>
</protein>
<dbReference type="AlphaFoldDB" id="A0A178XZS7"/>
<evidence type="ECO:0000313" key="1">
    <source>
        <dbReference type="EMBL" id="OAP40810.1"/>
    </source>
</evidence>
<comment type="caution">
    <text evidence="1">The sequence shown here is derived from an EMBL/GenBank/DDBJ whole genome shotgun (WGS) entry which is preliminary data.</text>
</comment>
<organism evidence="1 2">
    <name type="scientific">Sinorhizobium glycinis</name>
    <dbReference type="NCBI Taxonomy" id="1472378"/>
    <lineage>
        <taxon>Bacteria</taxon>
        <taxon>Pseudomonadati</taxon>
        <taxon>Pseudomonadota</taxon>
        <taxon>Alphaproteobacteria</taxon>
        <taxon>Hyphomicrobiales</taxon>
        <taxon>Rhizobiaceae</taxon>
        <taxon>Sinorhizobium/Ensifer group</taxon>
        <taxon>Sinorhizobium</taxon>
    </lineage>
</organism>